<dbReference type="OrthoDB" id="4505979at2759"/>
<accession>A0A9W9PLN3</accession>
<proteinExistence type="predicted"/>
<reference evidence="1" key="1">
    <citation type="submission" date="2022-11" db="EMBL/GenBank/DDBJ databases">
        <authorList>
            <person name="Petersen C."/>
        </authorList>
    </citation>
    <scope>NUCLEOTIDE SEQUENCE</scope>
    <source>
        <strain evidence="1">IBT 19713</strain>
    </source>
</reference>
<dbReference type="AlphaFoldDB" id="A0A9W9PLN3"/>
<comment type="caution">
    <text evidence="1">The sequence shown here is derived from an EMBL/GenBank/DDBJ whole genome shotgun (WGS) entry which is preliminary data.</text>
</comment>
<evidence type="ECO:0000313" key="2">
    <source>
        <dbReference type="Proteomes" id="UP001150941"/>
    </source>
</evidence>
<sequence>MYYGTRFTYWIGGVLTTVLYGAPMKCADDELMVFASPSNMTCSEYAGPWLAEKGVGSLESRKYWDVWLLRVQLRG</sequence>
<reference evidence="1" key="2">
    <citation type="journal article" date="2023" name="IMA Fungus">
        <title>Comparative genomic study of the Penicillium genus elucidates a diverse pangenome and 15 lateral gene transfer events.</title>
        <authorList>
            <person name="Petersen C."/>
            <person name="Sorensen T."/>
            <person name="Nielsen M.R."/>
            <person name="Sondergaard T.E."/>
            <person name="Sorensen J.L."/>
            <person name="Fitzpatrick D.A."/>
            <person name="Frisvad J.C."/>
            <person name="Nielsen K.L."/>
        </authorList>
    </citation>
    <scope>NUCLEOTIDE SEQUENCE</scope>
    <source>
        <strain evidence="1">IBT 19713</strain>
    </source>
</reference>
<dbReference type="GeneID" id="83196671"/>
<keyword evidence="2" id="KW-1185">Reference proteome</keyword>
<dbReference type="EMBL" id="JAPQKS010000001">
    <property type="protein sequence ID" value="KAJ5248620.1"/>
    <property type="molecule type" value="Genomic_DNA"/>
</dbReference>
<name>A0A9W9PLN3_9EURO</name>
<gene>
    <name evidence="1" type="ORF">N7468_000071</name>
</gene>
<organism evidence="1 2">
    <name type="scientific">Penicillium chermesinum</name>
    <dbReference type="NCBI Taxonomy" id="63820"/>
    <lineage>
        <taxon>Eukaryota</taxon>
        <taxon>Fungi</taxon>
        <taxon>Dikarya</taxon>
        <taxon>Ascomycota</taxon>
        <taxon>Pezizomycotina</taxon>
        <taxon>Eurotiomycetes</taxon>
        <taxon>Eurotiomycetidae</taxon>
        <taxon>Eurotiales</taxon>
        <taxon>Aspergillaceae</taxon>
        <taxon>Penicillium</taxon>
    </lineage>
</organism>
<evidence type="ECO:0000313" key="1">
    <source>
        <dbReference type="EMBL" id="KAJ5248620.1"/>
    </source>
</evidence>
<protein>
    <submittedName>
        <fullName evidence="1">Pleiotropic drug resistance protein ABC superfamily</fullName>
    </submittedName>
</protein>
<dbReference type="RefSeq" id="XP_058335399.1">
    <property type="nucleotide sequence ID" value="XM_058469368.1"/>
</dbReference>
<dbReference type="Proteomes" id="UP001150941">
    <property type="component" value="Unassembled WGS sequence"/>
</dbReference>